<dbReference type="Pfam" id="PF00534">
    <property type="entry name" value="Glycos_transf_1"/>
    <property type="match status" value="1"/>
</dbReference>
<feature type="domain" description="Glycosyl transferase family 1" evidence="1">
    <location>
        <begin position="173"/>
        <end position="341"/>
    </location>
</feature>
<feature type="domain" description="Glycosyltransferase subfamily 4-like N-terminal" evidence="2">
    <location>
        <begin position="3"/>
        <end position="156"/>
    </location>
</feature>
<comment type="caution">
    <text evidence="3">The sequence shown here is derived from an EMBL/GenBank/DDBJ whole genome shotgun (WGS) entry which is preliminary data.</text>
</comment>
<dbReference type="SUPFAM" id="SSF53756">
    <property type="entry name" value="UDP-Glycosyltransferase/glycogen phosphorylase"/>
    <property type="match status" value="1"/>
</dbReference>
<dbReference type="EMBL" id="SACN01000003">
    <property type="protein sequence ID" value="RVT90532.1"/>
    <property type="molecule type" value="Genomic_DNA"/>
</dbReference>
<evidence type="ECO:0000259" key="1">
    <source>
        <dbReference type="Pfam" id="PF00534"/>
    </source>
</evidence>
<evidence type="ECO:0000313" key="4">
    <source>
        <dbReference type="Proteomes" id="UP000282971"/>
    </source>
</evidence>
<accession>A0A437LYS2</accession>
<protein>
    <submittedName>
        <fullName evidence="3">Glycosyltransferase</fullName>
    </submittedName>
</protein>
<reference evidence="3 4" key="1">
    <citation type="submission" date="2019-01" db="EMBL/GenBank/DDBJ databases">
        <authorList>
            <person name="Chen W.-M."/>
        </authorList>
    </citation>
    <scope>NUCLEOTIDE SEQUENCE [LARGE SCALE GENOMIC DNA]</scope>
    <source>
        <strain evidence="3 4">CCP-7</strain>
    </source>
</reference>
<dbReference type="InterPro" id="IPR028098">
    <property type="entry name" value="Glyco_trans_4-like_N"/>
</dbReference>
<dbReference type="AlphaFoldDB" id="A0A437LYS2"/>
<sequence>MCGIATFTADIRSALIAQRPELQADVYAMDEPGGLHAYPPEVVCQVGQSDLADYRAAARRINDSGAEIILIQHEYGIFGGPAGAHLLQLLDRTHKPVVVTLHTVLDNPSPDQRTVIEGLARRASKLVVMAEKGRRFLEDVHGIASSKIVVIPHGVPDRPLADIETAKRRFGYDGHHVLLTFGLLSPNKGIETIIQALPAIVAEHPNTLYIVLGATHPTLVARDGEAYRESLSALAAELGVAAHIRFVNEYTETERLLDYLEAVDIYVTPYLNEAQITSGTLSYAVALGKPVVSAPFWHAVEILTSELGALVPFGDHVGFARELSALLSDDDRREAARHNAYALGRTMIWQRLAEAYLAIFDDVAWDGAVRLPMAYRQVEAAPCLDAIEQLSDHCGMMQHSIFSVPDRNHGYCVDDNARALILMHRLGNARGDRSEALAIIYASFVQHAWNSARGAFRNFMSYDRRWLEEVGSEDSFGRSLWSVGVTAHEAQRQDLRRWAIHLFDQVAPHALALRSIRACAFTMLGATSVLKVTPSHAVARLIMEKFGERLHAELLAYRRDDWRWFEPVLGYDNARLPEALMIAGDILEREAMVADGLDALTWLDLLQTAPSGYYRAIGTESFGRRFAAPLPYDQQPLEAWASIDAALTAAAISGDSGWNDAAMRAWRWYLGDNDLGLPMASMNAGACFDGLMSDRANLNTGAESVLAFQFACCAIARLQAEEIVEPSQTEAVAV</sequence>
<evidence type="ECO:0000259" key="2">
    <source>
        <dbReference type="Pfam" id="PF13439"/>
    </source>
</evidence>
<dbReference type="CDD" id="cd03822">
    <property type="entry name" value="GT4_mannosyltransferase-like"/>
    <property type="match status" value="1"/>
</dbReference>
<dbReference type="GO" id="GO:0016757">
    <property type="term" value="F:glycosyltransferase activity"/>
    <property type="evidence" value="ECO:0007669"/>
    <property type="project" value="InterPro"/>
</dbReference>
<gene>
    <name evidence="3" type="ORF">EOD43_18055</name>
</gene>
<dbReference type="PANTHER" id="PTHR12526">
    <property type="entry name" value="GLYCOSYLTRANSFERASE"/>
    <property type="match status" value="1"/>
</dbReference>
<dbReference type="Gene3D" id="3.40.50.2000">
    <property type="entry name" value="Glycogen Phosphorylase B"/>
    <property type="match status" value="2"/>
</dbReference>
<name>A0A437LYS2_9SPHN</name>
<dbReference type="Pfam" id="PF13439">
    <property type="entry name" value="Glyco_transf_4"/>
    <property type="match status" value="1"/>
</dbReference>
<proteinExistence type="predicted"/>
<dbReference type="PANTHER" id="PTHR12526:SF572">
    <property type="entry name" value="BLL5144 PROTEIN"/>
    <property type="match status" value="1"/>
</dbReference>
<dbReference type="RefSeq" id="WP_127745790.1">
    <property type="nucleotide sequence ID" value="NZ_SACN01000003.1"/>
</dbReference>
<dbReference type="OrthoDB" id="9765330at2"/>
<keyword evidence="3" id="KW-0808">Transferase</keyword>
<organism evidence="3 4">
    <name type="scientific">Sphingomonas crocodyli</name>
    <dbReference type="NCBI Taxonomy" id="1979270"/>
    <lineage>
        <taxon>Bacteria</taxon>
        <taxon>Pseudomonadati</taxon>
        <taxon>Pseudomonadota</taxon>
        <taxon>Alphaproteobacteria</taxon>
        <taxon>Sphingomonadales</taxon>
        <taxon>Sphingomonadaceae</taxon>
        <taxon>Sphingomonas</taxon>
    </lineage>
</organism>
<keyword evidence="4" id="KW-1185">Reference proteome</keyword>
<dbReference type="InterPro" id="IPR001296">
    <property type="entry name" value="Glyco_trans_1"/>
</dbReference>
<dbReference type="Proteomes" id="UP000282971">
    <property type="component" value="Unassembled WGS sequence"/>
</dbReference>
<evidence type="ECO:0000313" key="3">
    <source>
        <dbReference type="EMBL" id="RVT90532.1"/>
    </source>
</evidence>